<feature type="binding site" evidence="2">
    <location>
        <begin position="1560"/>
        <end position="1567"/>
    </location>
    <ligand>
        <name>substrate</name>
    </ligand>
</feature>
<feature type="compositionally biased region" description="Acidic residues" evidence="3">
    <location>
        <begin position="1271"/>
        <end position="1288"/>
    </location>
</feature>
<evidence type="ECO:0000256" key="2">
    <source>
        <dbReference type="PIRSR" id="PIRSR613078-2"/>
    </source>
</evidence>
<feature type="region of interest" description="Disordered" evidence="3">
    <location>
        <begin position="1268"/>
        <end position="1308"/>
    </location>
</feature>
<comment type="caution">
    <text evidence="5">The sequence shown here is derived from an EMBL/GenBank/DDBJ whole genome shotgun (WGS) entry which is preliminary data.</text>
</comment>
<feature type="compositionally biased region" description="Gly residues" evidence="3">
    <location>
        <begin position="137"/>
        <end position="159"/>
    </location>
</feature>
<feature type="binding site" evidence="2">
    <location>
        <position position="1611"/>
    </location>
    <ligand>
        <name>substrate</name>
    </ligand>
</feature>
<dbReference type="InterPro" id="IPR022124">
    <property type="entry name" value="DUF3659"/>
</dbReference>
<accession>A0A8H4WSP4</accession>
<feature type="active site" description="Tele-phosphohistidine intermediate" evidence="1">
    <location>
        <position position="1561"/>
    </location>
</feature>
<feature type="active site" description="Proton donor/acceptor" evidence="1">
    <location>
        <position position="1639"/>
    </location>
</feature>
<evidence type="ECO:0000256" key="1">
    <source>
        <dbReference type="PIRSR" id="PIRSR613078-1"/>
    </source>
</evidence>
<feature type="compositionally biased region" description="Basic and acidic residues" evidence="3">
    <location>
        <begin position="259"/>
        <end position="357"/>
    </location>
</feature>
<dbReference type="OrthoDB" id="3937590at2759"/>
<gene>
    <name evidence="5" type="ORF">FSARC_13499</name>
</gene>
<protein>
    <recommendedName>
        <fullName evidence="4">DUF6987 domain-containing protein</fullName>
    </recommendedName>
</protein>
<feature type="compositionally biased region" description="Basic and acidic residues" evidence="3">
    <location>
        <begin position="409"/>
        <end position="439"/>
    </location>
</feature>
<dbReference type="CDD" id="cd07067">
    <property type="entry name" value="HP_PGM_like"/>
    <property type="match status" value="1"/>
</dbReference>
<proteinExistence type="predicted"/>
<name>A0A8H4WSP4_9HYPO</name>
<feature type="compositionally biased region" description="Basic and acidic residues" evidence="3">
    <location>
        <begin position="1198"/>
        <end position="1210"/>
    </location>
</feature>
<feature type="compositionally biased region" description="Polar residues" evidence="3">
    <location>
        <begin position="9"/>
        <end position="18"/>
    </location>
</feature>
<dbReference type="Gene3D" id="3.40.50.1240">
    <property type="entry name" value="Phosphoglycerate mutase-like"/>
    <property type="match status" value="1"/>
</dbReference>
<dbReference type="PANTHER" id="PTHR39461">
    <property type="entry name" value="LEA DOMAIN PROTEIN (AFU_ORTHOLOGUE AFUA_8G04920)"/>
    <property type="match status" value="1"/>
</dbReference>
<dbReference type="Pfam" id="PF12396">
    <property type="entry name" value="DUF3659"/>
    <property type="match status" value="12"/>
</dbReference>
<dbReference type="SMART" id="SM00855">
    <property type="entry name" value="PGAM"/>
    <property type="match status" value="1"/>
</dbReference>
<reference evidence="5" key="1">
    <citation type="journal article" date="2020" name="BMC Genomics">
        <title>Correction to: Identification and distribution of gene clusters required for synthesis of sphingolipid metabolism inhibitors in diverse species of the filamentous fungus Fusarium.</title>
        <authorList>
            <person name="Kim H.S."/>
            <person name="Lohmar J.M."/>
            <person name="Busman M."/>
            <person name="Brown D.W."/>
            <person name="Naumann T.A."/>
            <person name="Divon H.H."/>
            <person name="Lysoe E."/>
            <person name="Uhlig S."/>
            <person name="Proctor R.H."/>
        </authorList>
    </citation>
    <scope>NUCLEOTIDE SEQUENCE</scope>
    <source>
        <strain evidence="5">NRRL 20472</strain>
    </source>
</reference>
<dbReference type="PANTHER" id="PTHR39461:SF1">
    <property type="entry name" value="LEA DOMAIN PROTEIN (AFU_ORTHOLOGUE AFUA_8G04920)"/>
    <property type="match status" value="1"/>
</dbReference>
<feature type="compositionally biased region" description="Polar residues" evidence="3">
    <location>
        <begin position="222"/>
        <end position="234"/>
    </location>
</feature>
<dbReference type="Pfam" id="PF00300">
    <property type="entry name" value="His_Phos_1"/>
    <property type="match status" value="1"/>
</dbReference>
<feature type="domain" description="DUF6987" evidence="4">
    <location>
        <begin position="1302"/>
        <end position="1507"/>
    </location>
</feature>
<feature type="compositionally biased region" description="Acidic residues" evidence="3">
    <location>
        <begin position="116"/>
        <end position="126"/>
    </location>
</feature>
<feature type="region of interest" description="Disordered" evidence="3">
    <location>
        <begin position="1198"/>
        <end position="1225"/>
    </location>
</feature>
<dbReference type="InterPro" id="IPR029033">
    <property type="entry name" value="His_PPase_superfam"/>
</dbReference>
<dbReference type="InterPro" id="IPR001345">
    <property type="entry name" value="PG/BPGM_mutase_AS"/>
</dbReference>
<feature type="compositionally biased region" description="Basic and acidic residues" evidence="3">
    <location>
        <begin position="1289"/>
        <end position="1308"/>
    </location>
</feature>
<evidence type="ECO:0000256" key="3">
    <source>
        <dbReference type="SAM" id="MobiDB-lite"/>
    </source>
</evidence>
<feature type="region of interest" description="Disordered" evidence="3">
    <location>
        <begin position="92"/>
        <end position="523"/>
    </location>
</feature>
<feature type="compositionally biased region" description="Basic and acidic residues" evidence="3">
    <location>
        <begin position="489"/>
        <end position="518"/>
    </location>
</feature>
<feature type="region of interest" description="Disordered" evidence="3">
    <location>
        <begin position="1032"/>
        <end position="1071"/>
    </location>
</feature>
<dbReference type="InterPro" id="IPR013078">
    <property type="entry name" value="His_Pase_superF_clade-1"/>
</dbReference>
<keyword evidence="6" id="KW-1185">Reference proteome</keyword>
<dbReference type="Proteomes" id="UP000622797">
    <property type="component" value="Unassembled WGS sequence"/>
</dbReference>
<dbReference type="GO" id="GO:0003824">
    <property type="term" value="F:catalytic activity"/>
    <property type="evidence" value="ECO:0007669"/>
    <property type="project" value="InterPro"/>
</dbReference>
<feature type="compositionally biased region" description="Basic and acidic residues" evidence="3">
    <location>
        <begin position="384"/>
        <end position="396"/>
    </location>
</feature>
<dbReference type="Pfam" id="PF22485">
    <property type="entry name" value="DUF6987"/>
    <property type="match status" value="1"/>
</dbReference>
<sequence>MSETKDLSSKVQDTTQDTASKEQDSPGAFTVLQPSLALIVPIAVNLESVPRSGTGVVNDSGDVLDDAGNTVGKIADTDNLKNLVGNTVNTAGDVVSSSGDVLGKTLPIGQGKPEGESGDSQEEENSEYTTQKDSKSGGLGDTVGGVTGAVGDTVGGVTGAVGDTAKDATGAVGDTAEGVTGAVGDTAKGATDTVGDTTKGATDTVGDTAKDATGAVGDNLKSETTSQATDTKTPAETPKAPEIKDETQTPDVKSAAQDQDQKEDINLEDRDVPAEAEDKLKEVAPEEAKETTDKAEDTAKDVPEEAKEDVTSKVDEQDVPKPEDVEDKLQEKTEGAKDEVEGAKDEVPEGDVPKSEAPEIPEGDIPKSEAPGDEIPSGEVPGDDGDKSKAPGDDLKSVAPGEEAAGVTDEVKDKAAEGEEAAEGKVAEGEDAAQDKVAEGEDAAGDLTEEAKDKAAEGQETAEDKVAEGEEAAEGKVPEGEEATGDLTEEAKDKAAEGEEAVEEKAAEGEEAAEEAKPLDFSILKDTTVDKEGNLVNSKGDKLGKVVEGELKLLNGLSSDDKGIIWDKTGKQIGKAEPIPEWDREQLDFSILKDTTVDKEGNLVNSKGDKLGRITEGNLKQLIGLSADEQGIIWDKTGKQAGKAEPIPEWDREQLDFSILKDTTVDKEGNLVNSKGDKLGKVVEGELKLLNGLSSDDQGIIWDKTGKQLGKAEPIPEWDREEKDFSVLKGTTVNKEGNLVNDKGHLIGRVIEGEIKQLIGLTADDQGVIWDKTGKAVGKAEPLPEWERGEQKDYSILKGTTVDKNGNLVNEKGHLFGKVIEGEIKQLIGLVSDDQGVIWDKTGKAVGKAEPLPEWERGEQKDFSVLKGAVVDKEGGLANDKGDTIGKVVEGEVRQLVGLKSDENGKIWRDGKVVGQAEPLAEWDRVQKKDRSILKGTKVNKVGKLVDANGTVLGKVVEGDLKELLGKRSDENGDIWNESGEIIGKGEPVSVSEREDKSFAPFENFPGATVEADGRVMYQGQQVGEVVEGDPKHLKGSEVDEDGDILDRRGNTVGKAKPWEAPEEAPEEKVDNSALAGKRVNKAGNLVSSSGEIFGRVIEGDVQKLVGRMSDKEGNIRSESGDIIGKAELVSEGERGGKSEGPFAELKNCTVSKEGKIVNQAGETVGRLVSGDAKALVGRAVDDDGEITDSNGNVIGKAERWEEPEKEQKHNPLAGRRVNREGNVVDPDGNIIGKLTSGDVLDCHGKEVDEDGDVFNQKGTVIGHVTLLEDIPAEEPEEEPEPEGETEEERIKREEAEAEEKQKAEEAEKNKKLAQQLAYQIEQTLERLRPICKSINDKISAAEAQKPEERDEEELVRQVKPLIEDGGKILTETNGIIRGLDPDGRISRNAKQQTASGEATPEEAHLANVLKELSTEIQTTIEEGKRKLEGMPHAKKEINPLWGLLAEPLFQIVAAVGLLLSGVLGLVGKLLGPILGPLLNGLGLGGLLDGLLGGLGLKKILGGLGLGNWAADAESAPKFSATNFRLFFPQALQTINNHHDQLASGVAFLNDATMRLFLIRHGETVDNVACLYAGSRDSALTAHGVMQAQRLASYLAEHVTIEHLFSSNLGRAVNTAQAILDAQKRAKDLKLVQVPELREKDFGSGEGAKFGSKVKHEGSETPQAMRKRVDVFLDEHLPRLHEDSTVCIVAHGIILGSLYKALRDRVSSSSAGPDAEAEGQADSTFVRPTWSNTGYLEAVITDEPSATGEHRLQMRVAKLNSVDHLKGLRKTRGGIGSAKFDAKQKTMDSFFKPTSRKRKLEDEDVGSR</sequence>
<feature type="region of interest" description="Disordered" evidence="3">
    <location>
        <begin position="1"/>
        <end position="29"/>
    </location>
</feature>
<evidence type="ECO:0000259" key="4">
    <source>
        <dbReference type="Pfam" id="PF22485"/>
    </source>
</evidence>
<feature type="compositionally biased region" description="Basic and acidic residues" evidence="3">
    <location>
        <begin position="449"/>
        <end position="479"/>
    </location>
</feature>
<dbReference type="PROSITE" id="PS00175">
    <property type="entry name" value="PG_MUTASE"/>
    <property type="match status" value="1"/>
</dbReference>
<evidence type="ECO:0000313" key="6">
    <source>
        <dbReference type="Proteomes" id="UP000622797"/>
    </source>
</evidence>
<dbReference type="EMBL" id="JABEXW010001012">
    <property type="protein sequence ID" value="KAF4949368.1"/>
    <property type="molecule type" value="Genomic_DNA"/>
</dbReference>
<dbReference type="SUPFAM" id="SSF53254">
    <property type="entry name" value="Phosphoglycerate mutase-like"/>
    <property type="match status" value="1"/>
</dbReference>
<dbReference type="InterPro" id="IPR054256">
    <property type="entry name" value="DUF6987"/>
</dbReference>
<organism evidence="5 6">
    <name type="scientific">Fusarium sarcochroum</name>
    <dbReference type="NCBI Taxonomy" id="1208366"/>
    <lineage>
        <taxon>Eukaryota</taxon>
        <taxon>Fungi</taxon>
        <taxon>Dikarya</taxon>
        <taxon>Ascomycota</taxon>
        <taxon>Pezizomycotina</taxon>
        <taxon>Sordariomycetes</taxon>
        <taxon>Hypocreomycetidae</taxon>
        <taxon>Hypocreales</taxon>
        <taxon>Nectriaceae</taxon>
        <taxon>Fusarium</taxon>
        <taxon>Fusarium lateritium species complex</taxon>
    </lineage>
</organism>
<reference evidence="5" key="2">
    <citation type="submission" date="2020-05" db="EMBL/GenBank/DDBJ databases">
        <authorList>
            <person name="Kim H.-S."/>
            <person name="Proctor R.H."/>
            <person name="Brown D.W."/>
        </authorList>
    </citation>
    <scope>NUCLEOTIDE SEQUENCE</scope>
    <source>
        <strain evidence="5">NRRL 20472</strain>
    </source>
</reference>
<evidence type="ECO:0000313" key="5">
    <source>
        <dbReference type="EMBL" id="KAF4949368.1"/>
    </source>
</evidence>